<dbReference type="InterPro" id="IPR032816">
    <property type="entry name" value="VTT_dom"/>
</dbReference>
<keyword evidence="4" id="KW-1185">Reference proteome</keyword>
<proteinExistence type="predicted"/>
<keyword evidence="1" id="KW-0812">Transmembrane</keyword>
<protein>
    <recommendedName>
        <fullName evidence="2">VTT domain-containing protein</fullName>
    </recommendedName>
</protein>
<gene>
    <name evidence="3" type="ORF">BKG89_05090</name>
</gene>
<feature type="transmembrane region" description="Helical" evidence="1">
    <location>
        <begin position="131"/>
        <end position="151"/>
    </location>
</feature>
<evidence type="ECO:0000256" key="1">
    <source>
        <dbReference type="SAM" id="Phobius"/>
    </source>
</evidence>
<reference evidence="3 4" key="1">
    <citation type="submission" date="2016-10" db="EMBL/GenBank/DDBJ databases">
        <title>Rodentibacter gen. nov. and new species.</title>
        <authorList>
            <person name="Christensen H."/>
        </authorList>
    </citation>
    <scope>NUCLEOTIDE SEQUENCE [LARGE SCALE GENOMIC DNA]</scope>
    <source>
        <strain evidence="3 4">1998236014</strain>
    </source>
</reference>
<organism evidence="3 4">
    <name type="scientific">Rodentibacter caecimuris</name>
    <dbReference type="NCBI Taxonomy" id="1796644"/>
    <lineage>
        <taxon>Bacteria</taxon>
        <taxon>Pseudomonadati</taxon>
        <taxon>Pseudomonadota</taxon>
        <taxon>Gammaproteobacteria</taxon>
        <taxon>Pasteurellales</taxon>
        <taxon>Pasteurellaceae</taxon>
        <taxon>Rodentibacter</taxon>
    </lineage>
</organism>
<keyword evidence="1" id="KW-1133">Transmembrane helix</keyword>
<sequence>MWEIISWEFWQQNMLLIMFVSAFLSATVLPGNSEFVFVTFAAPKLLLGMLSNWDILWLLSIATAGNSLGSLTTYWVGRLFPENVLKNDRTLWVMSKLQRYGLWGLLLSWLPIVGDVFCVVAGWLRLNWLHCLLFISLGKLLRYGFLLFLVLPLSV</sequence>
<feature type="transmembrane region" description="Helical" evidence="1">
    <location>
        <begin position="55"/>
        <end position="80"/>
    </location>
</feature>
<dbReference type="EMBL" id="MLAA01000021">
    <property type="protein sequence ID" value="OOF69912.1"/>
    <property type="molecule type" value="Genomic_DNA"/>
</dbReference>
<accession>A0ABX3L1D5</accession>
<dbReference type="RefSeq" id="WP_077463102.1">
    <property type="nucleotide sequence ID" value="NZ_MLAA01000021.1"/>
</dbReference>
<feature type="domain" description="VTT" evidence="2">
    <location>
        <begin position="45"/>
        <end position="149"/>
    </location>
</feature>
<feature type="transmembrane region" description="Helical" evidence="1">
    <location>
        <begin position="15"/>
        <end position="43"/>
    </location>
</feature>
<dbReference type="PANTHER" id="PTHR42709">
    <property type="entry name" value="ALKALINE PHOSPHATASE LIKE PROTEIN"/>
    <property type="match status" value="1"/>
</dbReference>
<evidence type="ECO:0000313" key="4">
    <source>
        <dbReference type="Proteomes" id="UP000188820"/>
    </source>
</evidence>
<dbReference type="PANTHER" id="PTHR42709:SF4">
    <property type="entry name" value="INNER MEMBRANE PROTEIN YQAA"/>
    <property type="match status" value="1"/>
</dbReference>
<evidence type="ECO:0000259" key="2">
    <source>
        <dbReference type="Pfam" id="PF09335"/>
    </source>
</evidence>
<evidence type="ECO:0000313" key="3">
    <source>
        <dbReference type="EMBL" id="OOF69912.1"/>
    </source>
</evidence>
<dbReference type="InterPro" id="IPR051311">
    <property type="entry name" value="DedA_domain"/>
</dbReference>
<feature type="transmembrane region" description="Helical" evidence="1">
    <location>
        <begin position="100"/>
        <end position="124"/>
    </location>
</feature>
<keyword evidence="1" id="KW-0472">Membrane</keyword>
<comment type="caution">
    <text evidence="3">The sequence shown here is derived from an EMBL/GenBank/DDBJ whole genome shotgun (WGS) entry which is preliminary data.</text>
</comment>
<name>A0ABX3L1D5_9PAST</name>
<dbReference type="Proteomes" id="UP000188820">
    <property type="component" value="Unassembled WGS sequence"/>
</dbReference>
<dbReference type="Pfam" id="PF09335">
    <property type="entry name" value="VTT_dom"/>
    <property type="match status" value="1"/>
</dbReference>